<sequence>MRFVILYIILISVAVLAYCRSDRFTDEQKISYFNKECLNAKEEIFSQEFSTSLALEYYPVSGVIEENYYPTGLAKKLLKSKRFEEVQLLYSSGDLSPTRAKLDYYCEGEFMIVARKEEDINLGLCGMVNGKQHYWVRQSKKMVSDYVVRYRYGERNEYDVRKFIFSIENYNSGEVIAMQSSYQLLLGKMSRKNQVLLGWGSAEGARSCPLTLPEEFVLSALNTSG</sequence>
<dbReference type="Proteomes" id="UP001595555">
    <property type="component" value="Unassembled WGS sequence"/>
</dbReference>
<evidence type="ECO:0000313" key="1">
    <source>
        <dbReference type="EMBL" id="MFC3116636.1"/>
    </source>
</evidence>
<evidence type="ECO:0000313" key="2">
    <source>
        <dbReference type="Proteomes" id="UP001595555"/>
    </source>
</evidence>
<reference evidence="2" key="1">
    <citation type="journal article" date="2019" name="Int. J. Syst. Evol. Microbiol.">
        <title>The Global Catalogue of Microorganisms (GCM) 10K type strain sequencing project: providing services to taxonomists for standard genome sequencing and annotation.</title>
        <authorList>
            <consortium name="The Broad Institute Genomics Platform"/>
            <consortium name="The Broad Institute Genome Sequencing Center for Infectious Disease"/>
            <person name="Wu L."/>
            <person name="Ma J."/>
        </authorList>
    </citation>
    <scope>NUCLEOTIDE SEQUENCE [LARGE SCALE GENOMIC DNA]</scope>
    <source>
        <strain evidence="2">KCTC 52237</strain>
    </source>
</reference>
<keyword evidence="2" id="KW-1185">Reference proteome</keyword>
<comment type="caution">
    <text evidence="1">The sequence shown here is derived from an EMBL/GenBank/DDBJ whole genome shotgun (WGS) entry which is preliminary data.</text>
</comment>
<protein>
    <recommendedName>
        <fullName evidence="3">Lipoprotein</fullName>
    </recommendedName>
</protein>
<proteinExistence type="predicted"/>
<evidence type="ECO:0008006" key="3">
    <source>
        <dbReference type="Google" id="ProtNLM"/>
    </source>
</evidence>
<dbReference type="RefSeq" id="WP_378120135.1">
    <property type="nucleotide sequence ID" value="NZ_JBHRTF010000005.1"/>
</dbReference>
<name>A0ABV7FG78_9GAMM</name>
<dbReference type="EMBL" id="JBHRTF010000005">
    <property type="protein sequence ID" value="MFC3116636.1"/>
    <property type="molecule type" value="Genomic_DNA"/>
</dbReference>
<gene>
    <name evidence="1" type="ORF">ACFODX_13775</name>
</gene>
<accession>A0ABV7FG78</accession>
<organism evidence="1 2">
    <name type="scientific">Cellvibrio fontiphilus</name>
    <dbReference type="NCBI Taxonomy" id="1815559"/>
    <lineage>
        <taxon>Bacteria</taxon>
        <taxon>Pseudomonadati</taxon>
        <taxon>Pseudomonadota</taxon>
        <taxon>Gammaproteobacteria</taxon>
        <taxon>Cellvibrionales</taxon>
        <taxon>Cellvibrionaceae</taxon>
        <taxon>Cellvibrio</taxon>
    </lineage>
</organism>